<evidence type="ECO:0000256" key="1">
    <source>
        <dbReference type="ARBA" id="ARBA00004651"/>
    </source>
</evidence>
<keyword evidence="9" id="KW-1185">Reference proteome</keyword>
<dbReference type="PANTHER" id="PTHR40064:SF1">
    <property type="entry name" value="MEMBRANE PROTEIN"/>
    <property type="match status" value="1"/>
</dbReference>
<protein>
    <submittedName>
        <fullName evidence="8">Membrane protein</fullName>
    </submittedName>
</protein>
<dbReference type="Pfam" id="PF11728">
    <property type="entry name" value="ArAE_1_C"/>
    <property type="match status" value="1"/>
</dbReference>
<evidence type="ECO:0000313" key="8">
    <source>
        <dbReference type="EMBL" id="ANE47890.1"/>
    </source>
</evidence>
<keyword evidence="2" id="KW-1003">Cell membrane</keyword>
<evidence type="ECO:0000256" key="4">
    <source>
        <dbReference type="ARBA" id="ARBA00022989"/>
    </source>
</evidence>
<dbReference type="InterPro" id="IPR021062">
    <property type="entry name" value="ArAE_1_C"/>
</dbReference>
<evidence type="ECO:0000256" key="5">
    <source>
        <dbReference type="ARBA" id="ARBA00023136"/>
    </source>
</evidence>
<dbReference type="PATRIC" id="fig|1178515.4.peg.3650"/>
<evidence type="ECO:0000256" key="6">
    <source>
        <dbReference type="SAM" id="Phobius"/>
    </source>
</evidence>
<dbReference type="InterPro" id="IPR052984">
    <property type="entry name" value="UPF0421"/>
</dbReference>
<dbReference type="STRING" id="1178515.SY83_18110"/>
<organism evidence="8 9">
    <name type="scientific">Paenibacillus swuensis</name>
    <dbReference type="NCBI Taxonomy" id="1178515"/>
    <lineage>
        <taxon>Bacteria</taxon>
        <taxon>Bacillati</taxon>
        <taxon>Bacillota</taxon>
        <taxon>Bacilli</taxon>
        <taxon>Bacillales</taxon>
        <taxon>Paenibacillaceae</taxon>
        <taxon>Paenibacillus</taxon>
    </lineage>
</organism>
<keyword evidence="5 6" id="KW-0472">Membrane</keyword>
<keyword evidence="3 6" id="KW-0812">Transmembrane</keyword>
<evidence type="ECO:0000313" key="9">
    <source>
        <dbReference type="Proteomes" id="UP000076927"/>
    </source>
</evidence>
<feature type="domain" description="Putative aromatic acid exporter C-terminal" evidence="7">
    <location>
        <begin position="144"/>
        <end position="306"/>
    </location>
</feature>
<feature type="transmembrane region" description="Helical" evidence="6">
    <location>
        <begin position="117"/>
        <end position="138"/>
    </location>
</feature>
<dbReference type="AlphaFoldDB" id="A0A172TLI2"/>
<accession>A0A172TLI2</accession>
<dbReference type="PANTHER" id="PTHR40064">
    <property type="entry name" value="MEMBRANE PROTEIN-RELATED"/>
    <property type="match status" value="1"/>
</dbReference>
<dbReference type="InterPro" id="IPR010343">
    <property type="entry name" value="ArAE_1"/>
</dbReference>
<reference evidence="8 9" key="1">
    <citation type="submission" date="2015-01" db="EMBL/GenBank/DDBJ databases">
        <title>Paenibacillus swuensis/DY6/whole genome sequencing.</title>
        <authorList>
            <person name="Kim M.K."/>
            <person name="Srinivasan S."/>
            <person name="Lee J.-J."/>
        </authorList>
    </citation>
    <scope>NUCLEOTIDE SEQUENCE [LARGE SCALE GENOMIC DNA]</scope>
    <source>
        <strain evidence="8 9">DY6</strain>
    </source>
</reference>
<dbReference type="Proteomes" id="UP000076927">
    <property type="component" value="Chromosome"/>
</dbReference>
<evidence type="ECO:0000256" key="2">
    <source>
        <dbReference type="ARBA" id="ARBA00022475"/>
    </source>
</evidence>
<comment type="subcellular location">
    <subcellularLocation>
        <location evidence="1">Cell membrane</location>
        <topology evidence="1">Multi-pass membrane protein</topology>
    </subcellularLocation>
</comment>
<evidence type="ECO:0000259" key="7">
    <source>
        <dbReference type="Pfam" id="PF11728"/>
    </source>
</evidence>
<sequence>MGIRVIKTALAALTAIYIAQLMGLPSSLSAGLLAILGVETTRLKGLRSSFVRIAASVTGLILATAIFSLLGFHIWTLSLYILITFPILARAGLSEGIVTCSVMVFHVFAQGEVSGLIIWNEVVLLVIGLGTATIYNVAYMPREDRRIMQIRNTTEELFSAIFLQIARHLRDNTYVWSGEEVLQAESALEEGLQTAKRMEENRLWRAEGSPVIYFMMRRQQLDCIQRMLDLVAQVYQTLPHGMLAAELFEELSVDLKSKFYTGNVEKHLAALEAEFKLMELPATRDEFEVRSALLQLCLELRHYLVIAKQKKPRISLSPENA</sequence>
<keyword evidence="4 6" id="KW-1133">Transmembrane helix</keyword>
<feature type="transmembrane region" description="Helical" evidence="6">
    <location>
        <begin position="50"/>
        <end position="72"/>
    </location>
</feature>
<gene>
    <name evidence="8" type="ORF">SY83_18110</name>
</gene>
<dbReference type="RefSeq" id="WP_068609071.1">
    <property type="nucleotide sequence ID" value="NZ_CP011388.1"/>
</dbReference>
<name>A0A172TLI2_9BACL</name>
<dbReference type="OrthoDB" id="357521at2"/>
<dbReference type="Pfam" id="PF06081">
    <property type="entry name" value="ArAE_1"/>
    <property type="match status" value="1"/>
</dbReference>
<dbReference type="KEGG" id="pswu:SY83_18110"/>
<dbReference type="InterPro" id="IPR038323">
    <property type="entry name" value="ArAE_1_C_sf"/>
</dbReference>
<evidence type="ECO:0000256" key="3">
    <source>
        <dbReference type="ARBA" id="ARBA00022692"/>
    </source>
</evidence>
<dbReference type="GO" id="GO:0005886">
    <property type="term" value="C:plasma membrane"/>
    <property type="evidence" value="ECO:0007669"/>
    <property type="project" value="UniProtKB-SubCell"/>
</dbReference>
<dbReference type="EMBL" id="CP011388">
    <property type="protein sequence ID" value="ANE47890.1"/>
    <property type="molecule type" value="Genomic_DNA"/>
</dbReference>
<feature type="transmembrane region" description="Helical" evidence="6">
    <location>
        <begin position="79"/>
        <end position="105"/>
    </location>
</feature>
<dbReference type="Gene3D" id="1.20.120.940">
    <property type="entry name" value="Putative aromatic acid exporter, C-terminal domain"/>
    <property type="match status" value="1"/>
</dbReference>
<proteinExistence type="predicted"/>